<dbReference type="Gene3D" id="2.170.120.30">
    <property type="match status" value="2"/>
</dbReference>
<dbReference type="Proteomes" id="UP000237040">
    <property type="component" value="Unassembled WGS sequence"/>
</dbReference>
<dbReference type="InterPro" id="IPR012505">
    <property type="entry name" value="YbbR"/>
</dbReference>
<accession>A0A2J6WFW1</accession>
<dbReference type="InterPro" id="IPR053154">
    <property type="entry name" value="c-di-AMP_regulator"/>
</dbReference>
<reference evidence="2 3" key="1">
    <citation type="submission" date="2018-01" db="EMBL/GenBank/DDBJ databases">
        <title>Metagenomic assembled genomes from two thermal pools in the Uzon Caldera, Kamchatka, Russia.</title>
        <authorList>
            <person name="Wilkins L."/>
            <person name="Ettinger C."/>
        </authorList>
    </citation>
    <scope>NUCLEOTIDE SEQUENCE [LARGE SCALE GENOMIC DNA]</scope>
    <source>
        <strain evidence="2">ZAV-07</strain>
    </source>
</reference>
<gene>
    <name evidence="2" type="ORF">C0189_00280</name>
</gene>
<feature type="transmembrane region" description="Helical" evidence="1">
    <location>
        <begin position="7"/>
        <end position="25"/>
    </location>
</feature>
<evidence type="ECO:0000313" key="2">
    <source>
        <dbReference type="EMBL" id="PMP68830.1"/>
    </source>
</evidence>
<dbReference type="Gene3D" id="2.170.120.40">
    <property type="entry name" value="YbbR-like domain"/>
    <property type="match status" value="2"/>
</dbReference>
<comment type="caution">
    <text evidence="2">The sequence shown here is derived from an EMBL/GenBank/DDBJ whole genome shotgun (WGS) entry which is preliminary data.</text>
</comment>
<keyword evidence="1" id="KW-0472">Membrane</keyword>
<dbReference type="EMBL" id="PNIL01000005">
    <property type="protein sequence ID" value="PMP68830.1"/>
    <property type="molecule type" value="Genomic_DNA"/>
</dbReference>
<dbReference type="PANTHER" id="PTHR37804">
    <property type="entry name" value="CDAA REGULATORY PROTEIN CDAR"/>
    <property type="match status" value="1"/>
</dbReference>
<dbReference type="Pfam" id="PF07949">
    <property type="entry name" value="YbbR"/>
    <property type="match status" value="3"/>
</dbReference>
<evidence type="ECO:0000256" key="1">
    <source>
        <dbReference type="SAM" id="Phobius"/>
    </source>
</evidence>
<proteinExistence type="predicted"/>
<dbReference type="PANTHER" id="PTHR37804:SF1">
    <property type="entry name" value="CDAA REGULATORY PROTEIN CDAR"/>
    <property type="match status" value="1"/>
</dbReference>
<evidence type="ECO:0008006" key="4">
    <source>
        <dbReference type="Google" id="ProtNLM"/>
    </source>
</evidence>
<evidence type="ECO:0000313" key="3">
    <source>
        <dbReference type="Proteomes" id="UP000237040"/>
    </source>
</evidence>
<protein>
    <recommendedName>
        <fullName evidence="4">YbbR-like domain-containing protein</fullName>
    </recommendedName>
</protein>
<sequence length="394" mass="42395">MKFLSKIFNIKVIAVIFAIGLWYYVSVTQGPVISKTFKNVPVVPINVPSESYISNALQTVSVVAEGPSKVILGLKDSDFVATVNLLNKKEGEFLVDVEVTPPSSAIRIKSFTPDKIKVVLESISSKKFPVVSEFINATQTTQFFPSLPIVSPSSVVAFGPSSELSKIKRVYISIDVSKITGNTTVVLPVQVETIDGSNLQNVYLNPSSVVAEVKVSEENTIVTVPIVPTIQNSPPQGFGIKSISIQPSVITISGPISLVTNIKSVTTDPIDVSLLTSKTDFTVKLSKIDNVTFPVNTCKVTVDVSPIVSKTFTVQVKVVAPQGRQYSVSQESINVIIAGFKEVIDTITSDMIKCTVDATTLDIGTYTLPIIVSGLPQNVILQTITPTSVEVKIY</sequence>
<keyword evidence="1" id="KW-1133">Transmembrane helix</keyword>
<dbReference type="AlphaFoldDB" id="A0A2J6WFW1"/>
<organism evidence="2 3">
    <name type="scientific">Caldisericum exile</name>
    <dbReference type="NCBI Taxonomy" id="693075"/>
    <lineage>
        <taxon>Bacteria</taxon>
        <taxon>Pseudomonadati</taxon>
        <taxon>Caldisericota/Cryosericota group</taxon>
        <taxon>Caldisericota</taxon>
        <taxon>Caldisericia</taxon>
        <taxon>Caldisericales</taxon>
        <taxon>Caldisericaceae</taxon>
        <taxon>Caldisericum</taxon>
    </lineage>
</organism>
<name>A0A2J6WFW1_9BACT</name>
<keyword evidence="1" id="KW-0812">Transmembrane</keyword>